<dbReference type="InterPro" id="IPR036388">
    <property type="entry name" value="WH-like_DNA-bd_sf"/>
</dbReference>
<evidence type="ECO:0000313" key="7">
    <source>
        <dbReference type="Proteomes" id="UP001244295"/>
    </source>
</evidence>
<dbReference type="GO" id="GO:0003677">
    <property type="term" value="F:DNA binding"/>
    <property type="evidence" value="ECO:0007669"/>
    <property type="project" value="UniProtKB-KW"/>
</dbReference>
<dbReference type="Gene3D" id="3.40.190.290">
    <property type="match status" value="1"/>
</dbReference>
<evidence type="ECO:0000256" key="2">
    <source>
        <dbReference type="ARBA" id="ARBA00023015"/>
    </source>
</evidence>
<dbReference type="InterPro" id="IPR050950">
    <property type="entry name" value="HTH-type_LysR_regulators"/>
</dbReference>
<sequence length="334" mass="37071">MLFGCVEVIPMPGSLHVQPTMTPSSEILFGRLTSGARIRHLQAYVSVAELGSVKRAADAIGLSQPAVTSLIADLEQLLECVLFQRHARGMWMTGIAKELLPFVRRALASLERGTEFVAFRHVSANSVVRIGAIHGAICGLLVRALPPFARARPEVMIEVQEANVPRIASLLLKQEIDMMLCREPAVEPEGWGFSELMPDRLVVVAGPQHPLVEKRSLGFADLFDETWLLLHPATHARRMFDQLMEHHGLSPKYRKLDAMSTPLVLAQLQSEPLLVLAPYSVFRQLIELGQLSQLDVIDIPPFKPLGVLSPSDAEMSEAALDLKEFLYRYVNQHP</sequence>
<dbReference type="PANTHER" id="PTHR30419:SF8">
    <property type="entry name" value="NITROGEN ASSIMILATION TRANSCRIPTIONAL ACTIVATOR-RELATED"/>
    <property type="match status" value="1"/>
</dbReference>
<dbReference type="InterPro" id="IPR005119">
    <property type="entry name" value="LysR_subst-bd"/>
</dbReference>
<dbReference type="GO" id="GO:0003700">
    <property type="term" value="F:DNA-binding transcription factor activity"/>
    <property type="evidence" value="ECO:0007669"/>
    <property type="project" value="InterPro"/>
</dbReference>
<evidence type="ECO:0000256" key="3">
    <source>
        <dbReference type="ARBA" id="ARBA00023125"/>
    </source>
</evidence>
<comment type="caution">
    <text evidence="6">The sequence shown here is derived from an EMBL/GenBank/DDBJ whole genome shotgun (WGS) entry which is preliminary data.</text>
</comment>
<evidence type="ECO:0000256" key="4">
    <source>
        <dbReference type="ARBA" id="ARBA00023163"/>
    </source>
</evidence>
<dbReference type="GO" id="GO:0005829">
    <property type="term" value="C:cytosol"/>
    <property type="evidence" value="ECO:0007669"/>
    <property type="project" value="TreeGrafter"/>
</dbReference>
<gene>
    <name evidence="6" type="ORF">J2W25_001998</name>
</gene>
<accession>A0AAW8DUI3</accession>
<keyword evidence="2" id="KW-0805">Transcription regulation</keyword>
<dbReference type="InterPro" id="IPR036390">
    <property type="entry name" value="WH_DNA-bd_sf"/>
</dbReference>
<dbReference type="PROSITE" id="PS50931">
    <property type="entry name" value="HTH_LYSR"/>
    <property type="match status" value="1"/>
</dbReference>
<dbReference type="PANTHER" id="PTHR30419">
    <property type="entry name" value="HTH-TYPE TRANSCRIPTIONAL REGULATOR YBHD"/>
    <property type="match status" value="1"/>
</dbReference>
<keyword evidence="4" id="KW-0804">Transcription</keyword>
<name>A0AAW8DUI3_9BURK</name>
<dbReference type="Pfam" id="PF00126">
    <property type="entry name" value="HTH_1"/>
    <property type="match status" value="1"/>
</dbReference>
<dbReference type="PRINTS" id="PR00039">
    <property type="entry name" value="HTHLYSR"/>
</dbReference>
<dbReference type="EMBL" id="JAUSRR010000003">
    <property type="protein sequence ID" value="MDP9922977.1"/>
    <property type="molecule type" value="Genomic_DNA"/>
</dbReference>
<dbReference type="SUPFAM" id="SSF53850">
    <property type="entry name" value="Periplasmic binding protein-like II"/>
    <property type="match status" value="1"/>
</dbReference>
<keyword evidence="3 6" id="KW-0238">DNA-binding</keyword>
<organism evidence="6 7">
    <name type="scientific">Variovorax boronicumulans</name>
    <dbReference type="NCBI Taxonomy" id="436515"/>
    <lineage>
        <taxon>Bacteria</taxon>
        <taxon>Pseudomonadati</taxon>
        <taxon>Pseudomonadota</taxon>
        <taxon>Betaproteobacteria</taxon>
        <taxon>Burkholderiales</taxon>
        <taxon>Comamonadaceae</taxon>
        <taxon>Variovorax</taxon>
    </lineage>
</organism>
<dbReference type="Pfam" id="PF03466">
    <property type="entry name" value="LysR_substrate"/>
    <property type="match status" value="1"/>
</dbReference>
<protein>
    <submittedName>
        <fullName evidence="6">DNA-binding transcriptional LysR family regulator</fullName>
    </submittedName>
</protein>
<evidence type="ECO:0000256" key="1">
    <source>
        <dbReference type="ARBA" id="ARBA00009437"/>
    </source>
</evidence>
<dbReference type="Proteomes" id="UP001244295">
    <property type="component" value="Unassembled WGS sequence"/>
</dbReference>
<dbReference type="Gene3D" id="1.10.10.10">
    <property type="entry name" value="Winged helix-like DNA-binding domain superfamily/Winged helix DNA-binding domain"/>
    <property type="match status" value="1"/>
</dbReference>
<dbReference type="InterPro" id="IPR000847">
    <property type="entry name" value="LysR_HTH_N"/>
</dbReference>
<evidence type="ECO:0000259" key="5">
    <source>
        <dbReference type="PROSITE" id="PS50931"/>
    </source>
</evidence>
<reference evidence="6" key="1">
    <citation type="submission" date="2023-07" db="EMBL/GenBank/DDBJ databases">
        <title>Sorghum-associated microbial communities from plants grown in Nebraska, USA.</title>
        <authorList>
            <person name="Schachtman D."/>
        </authorList>
    </citation>
    <scope>NUCLEOTIDE SEQUENCE</scope>
    <source>
        <strain evidence="6">DS2795</strain>
    </source>
</reference>
<proteinExistence type="inferred from homology"/>
<comment type="similarity">
    <text evidence="1">Belongs to the LysR transcriptional regulatory family.</text>
</comment>
<feature type="domain" description="HTH lysR-type" evidence="5">
    <location>
        <begin position="38"/>
        <end position="93"/>
    </location>
</feature>
<dbReference type="RefSeq" id="WP_307636526.1">
    <property type="nucleotide sequence ID" value="NZ_JAUSRR010000003.1"/>
</dbReference>
<evidence type="ECO:0000313" key="6">
    <source>
        <dbReference type="EMBL" id="MDP9922977.1"/>
    </source>
</evidence>
<dbReference type="AlphaFoldDB" id="A0AAW8DUI3"/>
<dbReference type="SUPFAM" id="SSF46785">
    <property type="entry name" value="Winged helix' DNA-binding domain"/>
    <property type="match status" value="1"/>
</dbReference>